<dbReference type="EMBL" id="QGMK01000427">
    <property type="protein sequence ID" value="TVY81755.1"/>
    <property type="molecule type" value="Genomic_DNA"/>
</dbReference>
<gene>
    <name evidence="1" type="ORF">LSUE1_G003365</name>
</gene>
<protein>
    <submittedName>
        <fullName evidence="1">Uncharacterized protein</fullName>
    </submittedName>
</protein>
<dbReference type="OrthoDB" id="5376287at2759"/>
<comment type="caution">
    <text evidence="1">The sequence shown here is derived from an EMBL/GenBank/DDBJ whole genome shotgun (WGS) entry which is preliminary data.</text>
</comment>
<proteinExistence type="predicted"/>
<name>A0A8T9C7T2_9HELO</name>
<organism evidence="1 2">
    <name type="scientific">Lachnellula suecica</name>
    <dbReference type="NCBI Taxonomy" id="602035"/>
    <lineage>
        <taxon>Eukaryota</taxon>
        <taxon>Fungi</taxon>
        <taxon>Dikarya</taxon>
        <taxon>Ascomycota</taxon>
        <taxon>Pezizomycotina</taxon>
        <taxon>Leotiomycetes</taxon>
        <taxon>Helotiales</taxon>
        <taxon>Lachnaceae</taxon>
        <taxon>Lachnellula</taxon>
    </lineage>
</organism>
<keyword evidence="2" id="KW-1185">Reference proteome</keyword>
<accession>A0A8T9C7T2</accession>
<dbReference type="PANTHER" id="PTHR37540">
    <property type="entry name" value="TRANSCRIPTION FACTOR (ACR-2), PUTATIVE-RELATED-RELATED"/>
    <property type="match status" value="1"/>
</dbReference>
<reference evidence="1 2" key="1">
    <citation type="submission" date="2018-05" db="EMBL/GenBank/DDBJ databases">
        <title>Genome sequencing and assembly of the regulated plant pathogen Lachnellula willkommii and related sister species for the development of diagnostic species identification markers.</title>
        <authorList>
            <person name="Giroux E."/>
            <person name="Bilodeau G."/>
        </authorList>
    </citation>
    <scope>NUCLEOTIDE SEQUENCE [LARGE SCALE GENOMIC DNA]</scope>
    <source>
        <strain evidence="1 2">CBS 268.59</strain>
    </source>
</reference>
<sequence length="288" mass="32617">MVVFILASAAELTEDFAAVENHIRGLEKIVKLRGGVRALNTHNNMQVKVCRADLSYALVSGQRPLLFKEDISWDVFIADRDLVQCNHQPHSSGLHIFLSNSADTRLHNAFRDLHSFSCISNLAYQTTRKLSPEIYNDIMISILYRLTNLSFESDIIQEALRIGLLVVSSTIFMQRLFMDHPYGHLLNLYRNALFNLHNATSIALPVPVSLWMPMLFYVVAPEEAPSMNWLNTWVENIISSAGISSWTQAHEILKTIVWVDFVHDRLGEPAFEAAKLRLGTANKIEALL</sequence>
<evidence type="ECO:0000313" key="1">
    <source>
        <dbReference type="EMBL" id="TVY81755.1"/>
    </source>
</evidence>
<dbReference type="AlphaFoldDB" id="A0A8T9C7T2"/>
<dbReference type="PANTHER" id="PTHR37540:SF5">
    <property type="entry name" value="TRANSCRIPTION FACTOR DOMAIN-CONTAINING PROTEIN"/>
    <property type="match status" value="1"/>
</dbReference>
<dbReference type="Proteomes" id="UP000469558">
    <property type="component" value="Unassembled WGS sequence"/>
</dbReference>
<evidence type="ECO:0000313" key="2">
    <source>
        <dbReference type="Proteomes" id="UP000469558"/>
    </source>
</evidence>